<gene>
    <name evidence="2" type="ORF">E1A91_A09G178800v1</name>
</gene>
<feature type="compositionally biased region" description="Polar residues" evidence="1">
    <location>
        <begin position="50"/>
        <end position="59"/>
    </location>
</feature>
<keyword evidence="3" id="KW-1185">Reference proteome</keyword>
<protein>
    <submittedName>
        <fullName evidence="2">Uncharacterized protein</fullName>
    </submittedName>
</protein>
<accession>A0A5D2XZ84</accession>
<reference evidence="2 3" key="1">
    <citation type="submission" date="2019-07" db="EMBL/GenBank/DDBJ databases">
        <title>WGS assembly of Gossypium mustelinum.</title>
        <authorList>
            <person name="Chen Z.J."/>
            <person name="Sreedasyam A."/>
            <person name="Ando A."/>
            <person name="Song Q."/>
            <person name="De L."/>
            <person name="Hulse-Kemp A."/>
            <person name="Ding M."/>
            <person name="Ye W."/>
            <person name="Kirkbride R."/>
            <person name="Jenkins J."/>
            <person name="Plott C."/>
            <person name="Lovell J."/>
            <person name="Lin Y.-M."/>
            <person name="Vaughn R."/>
            <person name="Liu B."/>
            <person name="Li W."/>
            <person name="Simpson S."/>
            <person name="Scheffler B."/>
            <person name="Saski C."/>
            <person name="Grover C."/>
            <person name="Hu G."/>
            <person name="Conover J."/>
            <person name="Carlson J."/>
            <person name="Shu S."/>
            <person name="Boston L."/>
            <person name="Williams M."/>
            <person name="Peterson D."/>
            <person name="Mcgee K."/>
            <person name="Jones D."/>
            <person name="Wendel J."/>
            <person name="Stelly D."/>
            <person name="Grimwood J."/>
            <person name="Schmutz J."/>
        </authorList>
    </citation>
    <scope>NUCLEOTIDE SEQUENCE [LARGE SCALE GENOMIC DNA]</scope>
    <source>
        <strain evidence="2">1408120.09</strain>
    </source>
</reference>
<organism evidence="2 3">
    <name type="scientific">Gossypium mustelinum</name>
    <name type="common">Cotton</name>
    <name type="synonym">Gossypium caicoense</name>
    <dbReference type="NCBI Taxonomy" id="34275"/>
    <lineage>
        <taxon>Eukaryota</taxon>
        <taxon>Viridiplantae</taxon>
        <taxon>Streptophyta</taxon>
        <taxon>Embryophyta</taxon>
        <taxon>Tracheophyta</taxon>
        <taxon>Spermatophyta</taxon>
        <taxon>Magnoliopsida</taxon>
        <taxon>eudicotyledons</taxon>
        <taxon>Gunneridae</taxon>
        <taxon>Pentapetalae</taxon>
        <taxon>rosids</taxon>
        <taxon>malvids</taxon>
        <taxon>Malvales</taxon>
        <taxon>Malvaceae</taxon>
        <taxon>Malvoideae</taxon>
        <taxon>Gossypium</taxon>
    </lineage>
</organism>
<dbReference type="Proteomes" id="UP000323597">
    <property type="component" value="Chromosome A09"/>
</dbReference>
<proteinExistence type="predicted"/>
<name>A0A5D2XZ84_GOSMU</name>
<evidence type="ECO:0000313" key="3">
    <source>
        <dbReference type="Proteomes" id="UP000323597"/>
    </source>
</evidence>
<feature type="region of interest" description="Disordered" evidence="1">
    <location>
        <begin position="44"/>
        <end position="65"/>
    </location>
</feature>
<dbReference type="AlphaFoldDB" id="A0A5D2XZ84"/>
<dbReference type="EMBL" id="CM017644">
    <property type="protein sequence ID" value="TYJ19237.1"/>
    <property type="molecule type" value="Genomic_DNA"/>
</dbReference>
<evidence type="ECO:0000256" key="1">
    <source>
        <dbReference type="SAM" id="MobiDB-lite"/>
    </source>
</evidence>
<evidence type="ECO:0000313" key="2">
    <source>
        <dbReference type="EMBL" id="TYJ19237.1"/>
    </source>
</evidence>
<sequence>MKIYGTIWHDKDGKAIGTSMRCMAIEICYRGRFSLKLVQANFGPPPAQLPKTQHLTQAQKPKLLT</sequence>